<feature type="domain" description="HTH arsR-type" evidence="4">
    <location>
        <begin position="14"/>
        <end position="120"/>
    </location>
</feature>
<dbReference type="PROSITE" id="PS50987">
    <property type="entry name" value="HTH_ARSR_2"/>
    <property type="match status" value="1"/>
</dbReference>
<organism evidence="5 6">
    <name type="scientific">Amycolatopsis deserti</name>
    <dbReference type="NCBI Taxonomy" id="185696"/>
    <lineage>
        <taxon>Bacteria</taxon>
        <taxon>Bacillati</taxon>
        <taxon>Actinomycetota</taxon>
        <taxon>Actinomycetes</taxon>
        <taxon>Pseudonocardiales</taxon>
        <taxon>Pseudonocardiaceae</taxon>
        <taxon>Amycolatopsis</taxon>
    </lineage>
</organism>
<keyword evidence="1" id="KW-0805">Transcription regulation</keyword>
<accession>A0ABQ3IGU5</accession>
<keyword evidence="2" id="KW-0238">DNA-binding</keyword>
<dbReference type="SUPFAM" id="SSF46785">
    <property type="entry name" value="Winged helix' DNA-binding domain"/>
    <property type="match status" value="1"/>
</dbReference>
<protein>
    <submittedName>
        <fullName evidence="5">Transcriptional regulator</fullName>
    </submittedName>
</protein>
<evidence type="ECO:0000313" key="6">
    <source>
        <dbReference type="Proteomes" id="UP000605897"/>
    </source>
</evidence>
<dbReference type="Pfam" id="PF09339">
    <property type="entry name" value="HTH_IclR"/>
    <property type="match status" value="1"/>
</dbReference>
<reference evidence="6" key="1">
    <citation type="journal article" date="2019" name="Int. J. Syst. Evol. Microbiol.">
        <title>The Global Catalogue of Microorganisms (GCM) 10K type strain sequencing project: providing services to taxonomists for standard genome sequencing and annotation.</title>
        <authorList>
            <consortium name="The Broad Institute Genomics Platform"/>
            <consortium name="The Broad Institute Genome Sequencing Center for Infectious Disease"/>
            <person name="Wu L."/>
            <person name="Ma J."/>
        </authorList>
    </citation>
    <scope>NUCLEOTIDE SEQUENCE [LARGE SCALE GENOMIC DNA]</scope>
    <source>
        <strain evidence="6">CGMCC 4.7677</strain>
    </source>
</reference>
<dbReference type="InterPro" id="IPR011991">
    <property type="entry name" value="ArsR-like_HTH"/>
</dbReference>
<keyword evidence="3" id="KW-0804">Transcription</keyword>
<dbReference type="Proteomes" id="UP000605897">
    <property type="component" value="Unassembled WGS sequence"/>
</dbReference>
<proteinExistence type="predicted"/>
<dbReference type="PANTHER" id="PTHR33154:SF33">
    <property type="entry name" value="TRANSCRIPTIONAL REPRESSOR SDPR"/>
    <property type="match status" value="1"/>
</dbReference>
<dbReference type="InterPro" id="IPR036388">
    <property type="entry name" value="WH-like_DNA-bd_sf"/>
</dbReference>
<dbReference type="Gene3D" id="1.10.10.10">
    <property type="entry name" value="Winged helix-like DNA-binding domain superfamily/Winged helix DNA-binding domain"/>
    <property type="match status" value="1"/>
</dbReference>
<dbReference type="InterPro" id="IPR036390">
    <property type="entry name" value="WH_DNA-bd_sf"/>
</dbReference>
<dbReference type="InterPro" id="IPR001845">
    <property type="entry name" value="HTH_ArsR_DNA-bd_dom"/>
</dbReference>
<dbReference type="PANTHER" id="PTHR33154">
    <property type="entry name" value="TRANSCRIPTIONAL REGULATOR, ARSR FAMILY"/>
    <property type="match status" value="1"/>
</dbReference>
<dbReference type="EMBL" id="BNAU01000001">
    <property type="protein sequence ID" value="GHE77543.1"/>
    <property type="molecule type" value="Genomic_DNA"/>
</dbReference>
<evidence type="ECO:0000256" key="1">
    <source>
        <dbReference type="ARBA" id="ARBA00023015"/>
    </source>
</evidence>
<evidence type="ECO:0000256" key="3">
    <source>
        <dbReference type="ARBA" id="ARBA00023163"/>
    </source>
</evidence>
<evidence type="ECO:0000256" key="2">
    <source>
        <dbReference type="ARBA" id="ARBA00023125"/>
    </source>
</evidence>
<comment type="caution">
    <text evidence="5">The sequence shown here is derived from an EMBL/GenBank/DDBJ whole genome shotgun (WGS) entry which is preliminary data.</text>
</comment>
<evidence type="ECO:0000313" key="5">
    <source>
        <dbReference type="EMBL" id="GHE77543.1"/>
    </source>
</evidence>
<keyword evidence="6" id="KW-1185">Reference proteome</keyword>
<evidence type="ECO:0000259" key="4">
    <source>
        <dbReference type="PROSITE" id="PS50987"/>
    </source>
</evidence>
<dbReference type="InterPro" id="IPR051081">
    <property type="entry name" value="HTH_MetalResp_TranReg"/>
</dbReference>
<dbReference type="SMART" id="SM00418">
    <property type="entry name" value="HTH_ARSR"/>
    <property type="match status" value="1"/>
</dbReference>
<sequence length="120" mass="13213">MTVAPDNLDVMTEAAVTPDPDVVRALRALSNPVRLQLLSWLREPERHFPMDQAIADPAEVGVCVSHIQAKAGLAQSTVSAYLAELQRAGLVRATRVGKWTHYKRDEQRIAELVAMLGQTL</sequence>
<gene>
    <name evidence="5" type="primary">arsR</name>
    <name evidence="5" type="ORF">GCM10017786_03760</name>
</gene>
<name>A0ABQ3IGU5_9PSEU</name>
<dbReference type="InterPro" id="IPR005471">
    <property type="entry name" value="Tscrpt_reg_IclR_N"/>
</dbReference>
<dbReference type="CDD" id="cd00090">
    <property type="entry name" value="HTH_ARSR"/>
    <property type="match status" value="1"/>
</dbReference>